<sequence>MLRYVIRCRVGNIASLNDLRRKKAVWNRNKETDHPLVSANKPRPGTEKQGKTNNLPPMCNVIRDQEDKTMEQNGTHQELPNNNLHMFTQNGTLPPVRCGEGEGAYVRVKLQMACSGRKDFQNFTLNNACPISNTNPIMGPKRDQILPKG</sequence>
<protein>
    <submittedName>
        <fullName evidence="2">Uncharacterized protein</fullName>
    </submittedName>
</protein>
<evidence type="ECO:0000313" key="2">
    <source>
        <dbReference type="EMBL" id="PQQ09187.1"/>
    </source>
</evidence>
<name>A0A314YS98_PRUYE</name>
<dbReference type="Proteomes" id="UP000250321">
    <property type="component" value="Unassembled WGS sequence"/>
</dbReference>
<dbReference type="AlphaFoldDB" id="A0A314YS98"/>
<proteinExistence type="predicted"/>
<evidence type="ECO:0000313" key="3">
    <source>
        <dbReference type="Proteomes" id="UP000250321"/>
    </source>
</evidence>
<gene>
    <name evidence="2" type="ORF">Pyn_31332</name>
</gene>
<organism evidence="2 3">
    <name type="scientific">Prunus yedoensis var. nudiflora</name>
    <dbReference type="NCBI Taxonomy" id="2094558"/>
    <lineage>
        <taxon>Eukaryota</taxon>
        <taxon>Viridiplantae</taxon>
        <taxon>Streptophyta</taxon>
        <taxon>Embryophyta</taxon>
        <taxon>Tracheophyta</taxon>
        <taxon>Spermatophyta</taxon>
        <taxon>Magnoliopsida</taxon>
        <taxon>eudicotyledons</taxon>
        <taxon>Gunneridae</taxon>
        <taxon>Pentapetalae</taxon>
        <taxon>rosids</taxon>
        <taxon>fabids</taxon>
        <taxon>Rosales</taxon>
        <taxon>Rosaceae</taxon>
        <taxon>Amygdaloideae</taxon>
        <taxon>Amygdaleae</taxon>
        <taxon>Prunus</taxon>
    </lineage>
</organism>
<comment type="caution">
    <text evidence="2">The sequence shown here is derived from an EMBL/GenBank/DDBJ whole genome shotgun (WGS) entry which is preliminary data.</text>
</comment>
<dbReference type="EMBL" id="PJQY01000637">
    <property type="protein sequence ID" value="PQQ09187.1"/>
    <property type="molecule type" value="Genomic_DNA"/>
</dbReference>
<keyword evidence="3" id="KW-1185">Reference proteome</keyword>
<reference evidence="2 3" key="1">
    <citation type="submission" date="2018-02" db="EMBL/GenBank/DDBJ databases">
        <title>Draft genome of wild Prunus yedoensis var. nudiflora.</title>
        <authorList>
            <person name="Baek S."/>
            <person name="Kim J.-H."/>
            <person name="Choi K."/>
            <person name="Kim G.-B."/>
            <person name="Cho A."/>
            <person name="Jang H."/>
            <person name="Shin C.-H."/>
            <person name="Yu H.-J."/>
            <person name="Mun J.-H."/>
        </authorList>
    </citation>
    <scope>NUCLEOTIDE SEQUENCE [LARGE SCALE GENOMIC DNA]</scope>
    <source>
        <strain evidence="3">cv. Jeju island</strain>
        <tissue evidence="2">Leaf</tissue>
    </source>
</reference>
<evidence type="ECO:0000256" key="1">
    <source>
        <dbReference type="SAM" id="MobiDB-lite"/>
    </source>
</evidence>
<accession>A0A314YS98</accession>
<feature type="region of interest" description="Disordered" evidence="1">
    <location>
        <begin position="30"/>
        <end position="56"/>
    </location>
</feature>